<evidence type="ECO:0000256" key="4">
    <source>
        <dbReference type="ARBA" id="ARBA00023014"/>
    </source>
</evidence>
<dbReference type="AlphaFoldDB" id="A0A7C2XQP8"/>
<dbReference type="PROSITE" id="PS51656">
    <property type="entry name" value="4FE4S"/>
    <property type="match status" value="1"/>
</dbReference>
<evidence type="ECO:0000256" key="3">
    <source>
        <dbReference type="ARBA" id="ARBA00023004"/>
    </source>
</evidence>
<evidence type="ECO:0000256" key="1">
    <source>
        <dbReference type="ARBA" id="ARBA00022485"/>
    </source>
</evidence>
<keyword evidence="3" id="KW-0408">Iron</keyword>
<accession>A0A7C2XQP8</accession>
<dbReference type="InterPro" id="IPR007202">
    <property type="entry name" value="4Fe-4S_dom"/>
</dbReference>
<proteinExistence type="predicted"/>
<gene>
    <name evidence="6" type="ORF">ENN98_02510</name>
</gene>
<dbReference type="Proteomes" id="UP000885986">
    <property type="component" value="Unassembled WGS sequence"/>
</dbReference>
<dbReference type="Gene3D" id="1.10.15.40">
    <property type="entry name" value="Electron transport complex subunit B, putative Fe-S cluster"/>
    <property type="match status" value="1"/>
</dbReference>
<dbReference type="Pfam" id="PF12654">
    <property type="entry name" value="DUF3786"/>
    <property type="match status" value="1"/>
</dbReference>
<name>A0A7C2XQP8_9BACT</name>
<dbReference type="Pfam" id="PF04060">
    <property type="entry name" value="FeS"/>
    <property type="match status" value="1"/>
</dbReference>
<evidence type="ECO:0000259" key="5">
    <source>
        <dbReference type="PROSITE" id="PS51656"/>
    </source>
</evidence>
<protein>
    <submittedName>
        <fullName evidence="6">DUF3786 domain-containing protein</fullName>
    </submittedName>
</protein>
<keyword evidence="2" id="KW-0479">Metal-binding</keyword>
<evidence type="ECO:0000313" key="6">
    <source>
        <dbReference type="EMBL" id="HET97571.1"/>
    </source>
</evidence>
<dbReference type="EMBL" id="DSDS01000056">
    <property type="protein sequence ID" value="HET97571.1"/>
    <property type="molecule type" value="Genomic_DNA"/>
</dbReference>
<keyword evidence="4" id="KW-0411">Iron-sulfur</keyword>
<dbReference type="InterPro" id="IPR024264">
    <property type="entry name" value="DUF3786"/>
</dbReference>
<dbReference type="GO" id="GO:0051539">
    <property type="term" value="F:4 iron, 4 sulfur cluster binding"/>
    <property type="evidence" value="ECO:0007669"/>
    <property type="project" value="UniProtKB-KW"/>
</dbReference>
<feature type="domain" description="4Fe-4S" evidence="5">
    <location>
        <begin position="1"/>
        <end position="57"/>
    </location>
</feature>
<comment type="caution">
    <text evidence="6">The sequence shown here is derived from an EMBL/GenBank/DDBJ whole genome shotgun (WGS) entry which is preliminary data.</text>
</comment>
<reference evidence="6" key="1">
    <citation type="journal article" date="2020" name="mSystems">
        <title>Genome- and Community-Level Interaction Insights into Carbon Utilization and Element Cycling Functions of Hydrothermarchaeota in Hydrothermal Sediment.</title>
        <authorList>
            <person name="Zhou Z."/>
            <person name="Liu Y."/>
            <person name="Xu W."/>
            <person name="Pan J."/>
            <person name="Luo Z.H."/>
            <person name="Li M."/>
        </authorList>
    </citation>
    <scope>NUCLEOTIDE SEQUENCE [LARGE SCALE GENOMIC DNA]</scope>
    <source>
        <strain evidence="6">SpSt-1224</strain>
    </source>
</reference>
<dbReference type="GO" id="GO:0046872">
    <property type="term" value="F:metal ion binding"/>
    <property type="evidence" value="ECO:0007669"/>
    <property type="project" value="UniProtKB-KW"/>
</dbReference>
<keyword evidence="1" id="KW-0004">4Fe-4S</keyword>
<evidence type="ECO:0000256" key="2">
    <source>
        <dbReference type="ARBA" id="ARBA00022723"/>
    </source>
</evidence>
<organism evidence="6">
    <name type="scientific">Desulfurivibrio alkaliphilus</name>
    <dbReference type="NCBI Taxonomy" id="427923"/>
    <lineage>
        <taxon>Bacteria</taxon>
        <taxon>Pseudomonadati</taxon>
        <taxon>Thermodesulfobacteriota</taxon>
        <taxon>Desulfobulbia</taxon>
        <taxon>Desulfobulbales</taxon>
        <taxon>Desulfobulbaceae</taxon>
        <taxon>Desulfurivibrio</taxon>
    </lineage>
</organism>
<sequence>MNPYELFKRTPKSNCGQCGYPACLAFAAAVTKGGEDPGKCPFLDPAALELLSPGGTNLEQLPRQRDLELVEHLKSKIAPLDFAAIAAPLGCKVVGGEEGEELLFSFLGREVRLGKKGVLLDGFEPEDPRDQILLYNYVHFQGGAEPTRRDWIGLESLPNTISKVKTLAVYCEQPLAEIFSLYPPVAVRAAGIALGGEELADTAADLALLVPVLPRVPLCLHFWAEAPEEGFSARTKVLFDRRVLDFLDLETLVFAGERLAERLALLLRAG</sequence>